<evidence type="ECO:0000256" key="5">
    <source>
        <dbReference type="ARBA" id="ARBA00023242"/>
    </source>
</evidence>
<dbReference type="PROSITE" id="PS51917">
    <property type="entry name" value="PRU"/>
    <property type="match status" value="1"/>
</dbReference>
<dbReference type="InterPro" id="IPR038633">
    <property type="entry name" value="Rpn13/ADRM1_Pru_sf"/>
</dbReference>
<evidence type="ECO:0000256" key="2">
    <source>
        <dbReference type="ARBA" id="ARBA00004496"/>
    </source>
</evidence>
<dbReference type="AlphaFoldDB" id="A0A152A211"/>
<evidence type="ECO:0000256" key="3">
    <source>
        <dbReference type="ARBA" id="ARBA00022490"/>
    </source>
</evidence>
<comment type="caution">
    <text evidence="9">The sequence shown here is derived from an EMBL/GenBank/DDBJ whole genome shotgun (WGS) entry which is preliminary data.</text>
</comment>
<dbReference type="Pfam" id="PF04683">
    <property type="entry name" value="Rpn13_ADRM1_Pru"/>
    <property type="match status" value="1"/>
</dbReference>
<feature type="region of interest" description="Disordered" evidence="6">
    <location>
        <begin position="128"/>
        <end position="181"/>
    </location>
</feature>
<dbReference type="Proteomes" id="UP000076078">
    <property type="component" value="Unassembled WGS sequence"/>
</dbReference>
<evidence type="ECO:0000256" key="6">
    <source>
        <dbReference type="SAM" id="MobiDB-lite"/>
    </source>
</evidence>
<protein>
    <submittedName>
        <fullName evidence="9">Adhesion regulating molecule family protein</fullName>
    </submittedName>
</protein>
<dbReference type="InterPro" id="IPR032368">
    <property type="entry name" value="RPN13_DEUBAD"/>
</dbReference>
<dbReference type="STRING" id="361077.A0A152A211"/>
<dbReference type="GO" id="GO:0061133">
    <property type="term" value="F:endopeptidase activator activity"/>
    <property type="evidence" value="ECO:0007669"/>
    <property type="project" value="TreeGrafter"/>
</dbReference>
<dbReference type="GO" id="GO:0005634">
    <property type="term" value="C:nucleus"/>
    <property type="evidence" value="ECO:0007669"/>
    <property type="project" value="UniProtKB-SubCell"/>
</dbReference>
<keyword evidence="10" id="KW-1185">Reference proteome</keyword>
<evidence type="ECO:0000259" key="7">
    <source>
        <dbReference type="PROSITE" id="PS51916"/>
    </source>
</evidence>
<feature type="domain" description="DEUBAD" evidence="7">
    <location>
        <begin position="198"/>
        <end position="305"/>
    </location>
</feature>
<dbReference type="PANTHER" id="PTHR12225:SF0">
    <property type="entry name" value="PROTEASOMAL UBIQUITIN RECEPTOR ADRM1"/>
    <property type="match status" value="1"/>
</dbReference>
<accession>A0A152A211</accession>
<sequence length="312" mass="34635">MVRPVNVEFKAGKARLEEKSLHSDARKGILKFSISPEGIICVQWREREKSAIEDEYYFAPGDLQFIKVKNAPSGTRMYYLNFSDSGTKEFFWLQEPNADNDSKLEEGIKLIGAYEHDDDEDTMQVDTPPTTTNTQSTSTVIQPTPTSTIPTTGTTKNTASNLSSGITSSGSSNTSASSSGNSSLNMDFLKNMISNFSQNQPNKNVLLSKILTGENILPFLRENEEIRKELSKHLPEGCDSQEKIFEILHSPQYAQALEGLDYAIFEGHGGEISQLLGCEPNIQSMRGVEGFLTSIQESVNKQKKKDSDQNKK</sequence>
<dbReference type="Gene3D" id="1.10.2020.20">
    <property type="match status" value="1"/>
</dbReference>
<dbReference type="GO" id="GO:0008541">
    <property type="term" value="C:proteasome regulatory particle, lid subcomplex"/>
    <property type="evidence" value="ECO:0007669"/>
    <property type="project" value="TreeGrafter"/>
</dbReference>
<dbReference type="PROSITE" id="PS51916">
    <property type="entry name" value="DEUBAD"/>
    <property type="match status" value="1"/>
</dbReference>
<proteinExistence type="predicted"/>
<dbReference type="FunCoup" id="A0A152A211">
    <property type="interactions" value="4"/>
</dbReference>
<keyword evidence="4" id="KW-0647">Proteasome</keyword>
<reference evidence="9 10" key="1">
    <citation type="submission" date="2015-12" db="EMBL/GenBank/DDBJ databases">
        <title>Dictyostelia acquired genes for synthesis and detection of signals that induce cell-type specialization by lateral gene transfer from prokaryotes.</title>
        <authorList>
            <person name="Gloeckner G."/>
            <person name="Schaap P."/>
        </authorList>
    </citation>
    <scope>NUCLEOTIDE SEQUENCE [LARGE SCALE GENOMIC DNA]</scope>
    <source>
        <strain evidence="9 10">TK</strain>
    </source>
</reference>
<gene>
    <name evidence="9" type="ORF">DLAC_03458</name>
</gene>
<organism evidence="9 10">
    <name type="scientific">Tieghemostelium lacteum</name>
    <name type="common">Slime mold</name>
    <name type="synonym">Dictyostelium lacteum</name>
    <dbReference type="NCBI Taxonomy" id="361077"/>
    <lineage>
        <taxon>Eukaryota</taxon>
        <taxon>Amoebozoa</taxon>
        <taxon>Evosea</taxon>
        <taxon>Eumycetozoa</taxon>
        <taxon>Dictyostelia</taxon>
        <taxon>Dictyosteliales</taxon>
        <taxon>Raperosteliaceae</taxon>
        <taxon>Tieghemostelium</taxon>
    </lineage>
</organism>
<dbReference type="PANTHER" id="PTHR12225">
    <property type="entry name" value="ADHESION REGULATING MOLECULE 1 110 KDA CELL MEMBRANE GLYCOPROTEIN"/>
    <property type="match status" value="1"/>
</dbReference>
<dbReference type="Pfam" id="PF16550">
    <property type="entry name" value="RPN13_C"/>
    <property type="match status" value="1"/>
</dbReference>
<evidence type="ECO:0000259" key="8">
    <source>
        <dbReference type="PROSITE" id="PS51917"/>
    </source>
</evidence>
<evidence type="ECO:0000256" key="4">
    <source>
        <dbReference type="ARBA" id="ARBA00022942"/>
    </source>
</evidence>
<evidence type="ECO:0000313" key="10">
    <source>
        <dbReference type="Proteomes" id="UP000076078"/>
    </source>
</evidence>
<evidence type="ECO:0000256" key="1">
    <source>
        <dbReference type="ARBA" id="ARBA00004123"/>
    </source>
</evidence>
<dbReference type="InterPro" id="IPR044867">
    <property type="entry name" value="DEUBAD_dom"/>
</dbReference>
<dbReference type="InParanoid" id="A0A152A211"/>
<keyword evidence="3" id="KW-0963">Cytoplasm</keyword>
<dbReference type="GO" id="GO:0005737">
    <property type="term" value="C:cytoplasm"/>
    <property type="evidence" value="ECO:0007669"/>
    <property type="project" value="UniProtKB-SubCell"/>
</dbReference>
<dbReference type="EMBL" id="LODT01000016">
    <property type="protein sequence ID" value="KYR00292.1"/>
    <property type="molecule type" value="Genomic_DNA"/>
</dbReference>
<dbReference type="GO" id="GO:0070628">
    <property type="term" value="F:proteasome binding"/>
    <property type="evidence" value="ECO:0007669"/>
    <property type="project" value="TreeGrafter"/>
</dbReference>
<name>A0A152A211_TIELA</name>
<dbReference type="InterPro" id="IPR044868">
    <property type="entry name" value="Rpn13/ADRM1_Pru"/>
</dbReference>
<keyword evidence="5" id="KW-0539">Nucleus</keyword>
<dbReference type="Gene3D" id="2.30.29.70">
    <property type="entry name" value="Proteasomal ubiquitin receptor Rpn13/ADRM1"/>
    <property type="match status" value="1"/>
</dbReference>
<dbReference type="InterPro" id="IPR006773">
    <property type="entry name" value="Rpn13/ADRM1"/>
</dbReference>
<dbReference type="OrthoDB" id="340431at2759"/>
<dbReference type="InterPro" id="IPR038108">
    <property type="entry name" value="RPN13_DEUBAD_sf"/>
</dbReference>
<evidence type="ECO:0000313" key="9">
    <source>
        <dbReference type="EMBL" id="KYR00292.1"/>
    </source>
</evidence>
<feature type="domain" description="Pru" evidence="8">
    <location>
        <begin position="1"/>
        <end position="118"/>
    </location>
</feature>
<dbReference type="OMA" id="SNQRHFF"/>
<comment type="subcellular location">
    <subcellularLocation>
        <location evidence="2">Cytoplasm</location>
    </subcellularLocation>
    <subcellularLocation>
        <location evidence="1">Nucleus</location>
    </subcellularLocation>
</comment>